<dbReference type="Proteomes" id="UP000009224">
    <property type="component" value="Chromosome"/>
</dbReference>
<name>F5Z3A1_MYCSD</name>
<dbReference type="RefSeq" id="WP_013830706.1">
    <property type="nucleotide sequence ID" value="NC_015576.1"/>
</dbReference>
<evidence type="ECO:0000313" key="2">
    <source>
        <dbReference type="Proteomes" id="UP000009224"/>
    </source>
</evidence>
<organism evidence="1 2">
    <name type="scientific">Mycolicibacter sinensis (strain JDM601)</name>
    <name type="common">Mycobacterium sinense</name>
    <dbReference type="NCBI Taxonomy" id="875328"/>
    <lineage>
        <taxon>Bacteria</taxon>
        <taxon>Bacillati</taxon>
        <taxon>Actinomycetota</taxon>
        <taxon>Actinomycetes</taxon>
        <taxon>Mycobacteriales</taxon>
        <taxon>Mycobacteriaceae</taxon>
        <taxon>Mycolicibacter</taxon>
    </lineage>
</organism>
<dbReference type="STRING" id="875328.JDM601_3783"/>
<accession>F5Z3A1</accession>
<dbReference type="AlphaFoldDB" id="F5Z3A1"/>
<keyword evidence="2" id="KW-1185">Reference proteome</keyword>
<proteinExistence type="predicted"/>
<dbReference type="eggNOG" id="ENOG5031VSF">
    <property type="taxonomic scope" value="Bacteria"/>
</dbReference>
<dbReference type="OrthoDB" id="3568381at2"/>
<sequence length="201" mass="21756">MIELKVLQAVRLKGRVQPADVATTTGEAPGTIADAITAATQAGYLVESKTIRLSIEGRSRLSELLADERAGTDGAAIAAAYDDFRNVNAEFKALVSDWQLKDGEPNSHEDKDYDGAILSRLAAVHQQVRPIIGRIAVEVPRLSGYSDKLEAALAKVQAGDLPWLTRPIMDSYHTVWFELHEELILAAGLTREAEAQAGHAN</sequence>
<dbReference type="EMBL" id="CP002329">
    <property type="protein sequence ID" value="AEF37783.1"/>
    <property type="molecule type" value="Genomic_DNA"/>
</dbReference>
<reference evidence="1 2" key="1">
    <citation type="journal article" date="2011" name="J. Bacteriol.">
        <title>Complete genome sequence of a novel clinical isolate, the nontuberculous Mycobacterium strain JDM601.</title>
        <authorList>
            <person name="Zhang Z.Y."/>
            <person name="Sun Z.Q."/>
            <person name="Wang Z.L."/>
            <person name="Wen Z.L."/>
            <person name="Sun Q.W."/>
            <person name="Zhu Z.Q."/>
            <person name="Song Y.Z."/>
            <person name="Zhao J.W."/>
            <person name="Wang H.H."/>
            <person name="Zhang S.L."/>
            <person name="Guo X.K."/>
        </authorList>
    </citation>
    <scope>NUCLEOTIDE SEQUENCE [LARGE SCALE GENOMIC DNA]</scope>
    <source>
        <strain evidence="1 2">JDM601</strain>
    </source>
</reference>
<gene>
    <name evidence="1" type="ordered locus">JDM601_3783</name>
</gene>
<dbReference type="KEGG" id="mjd:JDM601_3783"/>
<evidence type="ECO:0000313" key="1">
    <source>
        <dbReference type="EMBL" id="AEF37783.1"/>
    </source>
</evidence>
<protein>
    <submittedName>
        <fullName evidence="1">Uncharacterized protein</fullName>
    </submittedName>
</protein>
<dbReference type="HOGENOM" id="CLU_110202_0_0_11"/>